<reference evidence="1 2" key="2">
    <citation type="submission" date="2018-11" db="EMBL/GenBank/DDBJ databases">
        <authorList>
            <consortium name="Pathogen Informatics"/>
        </authorList>
    </citation>
    <scope>NUCLEOTIDE SEQUENCE [LARGE SCALE GENOMIC DNA]</scope>
    <source>
        <strain evidence="1 2">MHpl1</strain>
    </source>
</reference>
<protein>
    <submittedName>
        <fullName evidence="3">Transmembrane protein</fullName>
    </submittedName>
</protein>
<proteinExistence type="predicted"/>
<dbReference type="Proteomes" id="UP000268014">
    <property type="component" value="Unassembled WGS sequence"/>
</dbReference>
<dbReference type="EMBL" id="UZAF01023591">
    <property type="protein sequence ID" value="VDO90515.1"/>
    <property type="molecule type" value="Genomic_DNA"/>
</dbReference>
<organism evidence="3">
    <name type="scientific">Haemonchus placei</name>
    <name type="common">Barber's pole worm</name>
    <dbReference type="NCBI Taxonomy" id="6290"/>
    <lineage>
        <taxon>Eukaryota</taxon>
        <taxon>Metazoa</taxon>
        <taxon>Ecdysozoa</taxon>
        <taxon>Nematoda</taxon>
        <taxon>Chromadorea</taxon>
        <taxon>Rhabditida</taxon>
        <taxon>Rhabditina</taxon>
        <taxon>Rhabditomorpha</taxon>
        <taxon>Strongyloidea</taxon>
        <taxon>Trichostrongylidae</taxon>
        <taxon>Haemonchus</taxon>
    </lineage>
</organism>
<evidence type="ECO:0000313" key="3">
    <source>
        <dbReference type="WBParaSite" id="HPLM_0002154101-mRNA-1"/>
    </source>
</evidence>
<evidence type="ECO:0000313" key="1">
    <source>
        <dbReference type="EMBL" id="VDO90515.1"/>
    </source>
</evidence>
<keyword evidence="2" id="KW-1185">Reference proteome</keyword>
<name>A0A0N4XAZ6_HAEPC</name>
<evidence type="ECO:0000313" key="2">
    <source>
        <dbReference type="Proteomes" id="UP000268014"/>
    </source>
</evidence>
<dbReference type="AlphaFoldDB" id="A0A0N4XAZ6"/>
<dbReference type="WBParaSite" id="HPLM_0002154101-mRNA-1">
    <property type="protein sequence ID" value="HPLM_0002154101-mRNA-1"/>
    <property type="gene ID" value="HPLM_0002154101"/>
</dbReference>
<gene>
    <name evidence="1" type="ORF">HPLM_LOCUS21530</name>
</gene>
<sequence length="69" mass="7840">MGGKCDQNKEKLKEGLGKPVEFLRGPVIFWTMMEVANCDVFFVKIHTIPRIIRMPTCSGPIKTEPQGKY</sequence>
<reference evidence="3" key="1">
    <citation type="submission" date="2017-02" db="UniProtKB">
        <authorList>
            <consortium name="WormBaseParasite"/>
        </authorList>
    </citation>
    <scope>IDENTIFICATION</scope>
</reference>
<accession>A0A0N4XAZ6</accession>